<protein>
    <submittedName>
        <fullName evidence="8">Actinorhodin transporter</fullName>
    </submittedName>
</protein>
<feature type="transmembrane region" description="Helical" evidence="6">
    <location>
        <begin position="173"/>
        <end position="195"/>
    </location>
</feature>
<feature type="domain" description="Major facilitator superfamily (MFS) profile" evidence="7">
    <location>
        <begin position="34"/>
        <end position="538"/>
    </location>
</feature>
<name>A0A919UBK9_9ACTN</name>
<evidence type="ECO:0000256" key="4">
    <source>
        <dbReference type="ARBA" id="ARBA00023136"/>
    </source>
</evidence>
<feature type="transmembrane region" description="Helical" evidence="6">
    <location>
        <begin position="207"/>
        <end position="227"/>
    </location>
</feature>
<organism evidence="8 9">
    <name type="scientific">Dactylosporangium siamense</name>
    <dbReference type="NCBI Taxonomy" id="685454"/>
    <lineage>
        <taxon>Bacteria</taxon>
        <taxon>Bacillati</taxon>
        <taxon>Actinomycetota</taxon>
        <taxon>Actinomycetes</taxon>
        <taxon>Micromonosporales</taxon>
        <taxon>Micromonosporaceae</taxon>
        <taxon>Dactylosporangium</taxon>
    </lineage>
</organism>
<accession>A0A919UBK9</accession>
<feature type="transmembrane region" description="Helical" evidence="6">
    <location>
        <begin position="435"/>
        <end position="457"/>
    </location>
</feature>
<evidence type="ECO:0000256" key="6">
    <source>
        <dbReference type="SAM" id="Phobius"/>
    </source>
</evidence>
<feature type="transmembrane region" description="Helical" evidence="6">
    <location>
        <begin position="339"/>
        <end position="360"/>
    </location>
</feature>
<proteinExistence type="predicted"/>
<gene>
    <name evidence="8" type="primary">actII-2</name>
    <name evidence="8" type="ORF">Dsi01nite_073430</name>
</gene>
<feature type="transmembrane region" description="Helical" evidence="6">
    <location>
        <begin position="140"/>
        <end position="161"/>
    </location>
</feature>
<evidence type="ECO:0000256" key="5">
    <source>
        <dbReference type="SAM" id="MobiDB-lite"/>
    </source>
</evidence>
<keyword evidence="3 6" id="KW-1133">Transmembrane helix</keyword>
<evidence type="ECO:0000313" key="8">
    <source>
        <dbReference type="EMBL" id="GIG49302.1"/>
    </source>
</evidence>
<keyword evidence="4 6" id="KW-0472">Membrane</keyword>
<evidence type="ECO:0000256" key="2">
    <source>
        <dbReference type="ARBA" id="ARBA00022692"/>
    </source>
</evidence>
<evidence type="ECO:0000256" key="1">
    <source>
        <dbReference type="ARBA" id="ARBA00004651"/>
    </source>
</evidence>
<dbReference type="PANTHER" id="PTHR42718:SF39">
    <property type="entry name" value="ACTINORHODIN TRANSPORTER-RELATED"/>
    <property type="match status" value="1"/>
</dbReference>
<feature type="transmembrane region" description="Helical" evidence="6">
    <location>
        <begin position="380"/>
        <end position="396"/>
    </location>
</feature>
<feature type="region of interest" description="Disordered" evidence="5">
    <location>
        <begin position="1"/>
        <end position="26"/>
    </location>
</feature>
<feature type="compositionally biased region" description="Basic and acidic residues" evidence="5">
    <location>
        <begin position="16"/>
        <end position="26"/>
    </location>
</feature>
<keyword evidence="2 6" id="KW-0812">Transmembrane</keyword>
<dbReference type="PANTHER" id="PTHR42718">
    <property type="entry name" value="MAJOR FACILITATOR SUPERFAMILY MULTIDRUG TRANSPORTER MFSC"/>
    <property type="match status" value="1"/>
</dbReference>
<sequence length="590" mass="60156">MFVTNEQRSTGATLTTHDHPGTKPPDPHRWRWAVLAVVLAAEVMDLLDATIIAIAGPSIRADLIGPAGAGGAGSGAGPGSGTAFLQWLAAGYTLAFAVGLVTGGRLGDIFGRRRMFLTGAAGFTLMSLLCAVAPGPVSLVVFRILQGLAGAVLIPQGLGLIKAAFPPEKLGAAFGAFGPVMGLSAVCGPILAGVLVDADLFGTGWRMIFLINLPVGVAALIGAWLVLPRPTPASTVRGGTHQAGAHQAGAHQAGAHQAGTDDRLTLDLTGTVLLSVSLLLLVFPLVQGRELGWPWWAWTMMALSVPAFWLFQRYQQRLHRTGRSPLIEPSLLAKQRFTAGLLVGLIFFAGLMGLTLILSVYLQLGLGFSPLRAGLTQSPWAFGTAVGAIAGHVLSARFGGRRLLVGGTAVLAAGVVALLVTLTVAAGPVSSGAPYAALLASLLVLGIGMGCSMAPYFDIVLASVDEHEVGSASGTLTAAQQVGGAIGVAALGTAFFAWAQPRQLERAFDASLRHVLWLELGLLALAAALSFLLPKRARDEPAAPTANTDTVGTDTGTVGTNTANTGTAGTSSAGTDAAATPAPEASAPVA</sequence>
<dbReference type="SUPFAM" id="SSF103473">
    <property type="entry name" value="MFS general substrate transporter"/>
    <property type="match status" value="1"/>
</dbReference>
<evidence type="ECO:0000259" key="7">
    <source>
        <dbReference type="PROSITE" id="PS50850"/>
    </source>
</evidence>
<dbReference type="Proteomes" id="UP000660611">
    <property type="component" value="Unassembled WGS sequence"/>
</dbReference>
<feature type="transmembrane region" description="Helical" evidence="6">
    <location>
        <begin position="514"/>
        <end position="533"/>
    </location>
</feature>
<feature type="compositionally biased region" description="Polar residues" evidence="5">
    <location>
        <begin position="1"/>
        <end position="15"/>
    </location>
</feature>
<dbReference type="InterPro" id="IPR036259">
    <property type="entry name" value="MFS_trans_sf"/>
</dbReference>
<dbReference type="Gene3D" id="1.20.1720.10">
    <property type="entry name" value="Multidrug resistance protein D"/>
    <property type="match status" value="1"/>
</dbReference>
<dbReference type="PROSITE" id="PS50850">
    <property type="entry name" value="MFS"/>
    <property type="match status" value="1"/>
</dbReference>
<feature type="region of interest" description="Disordered" evidence="5">
    <location>
        <begin position="539"/>
        <end position="590"/>
    </location>
</feature>
<dbReference type="GO" id="GO:0022857">
    <property type="term" value="F:transmembrane transporter activity"/>
    <property type="evidence" value="ECO:0007669"/>
    <property type="project" value="InterPro"/>
</dbReference>
<evidence type="ECO:0000313" key="9">
    <source>
        <dbReference type="Proteomes" id="UP000660611"/>
    </source>
</evidence>
<feature type="transmembrane region" description="Helical" evidence="6">
    <location>
        <begin position="403"/>
        <end position="429"/>
    </location>
</feature>
<dbReference type="InterPro" id="IPR020846">
    <property type="entry name" value="MFS_dom"/>
</dbReference>
<feature type="transmembrane region" description="Helical" evidence="6">
    <location>
        <begin position="478"/>
        <end position="499"/>
    </location>
</feature>
<dbReference type="EMBL" id="BONQ01000117">
    <property type="protein sequence ID" value="GIG49302.1"/>
    <property type="molecule type" value="Genomic_DNA"/>
</dbReference>
<evidence type="ECO:0000256" key="3">
    <source>
        <dbReference type="ARBA" id="ARBA00022989"/>
    </source>
</evidence>
<feature type="transmembrane region" description="Helical" evidence="6">
    <location>
        <begin position="84"/>
        <end position="103"/>
    </location>
</feature>
<dbReference type="GO" id="GO:0005886">
    <property type="term" value="C:plasma membrane"/>
    <property type="evidence" value="ECO:0007669"/>
    <property type="project" value="UniProtKB-SubCell"/>
</dbReference>
<feature type="compositionally biased region" description="Low complexity" evidence="5">
    <location>
        <begin position="545"/>
        <end position="590"/>
    </location>
</feature>
<dbReference type="Gene3D" id="1.20.1250.20">
    <property type="entry name" value="MFS general substrate transporter like domains"/>
    <property type="match status" value="1"/>
</dbReference>
<reference evidence="8" key="1">
    <citation type="submission" date="2021-01" db="EMBL/GenBank/DDBJ databases">
        <title>Whole genome shotgun sequence of Dactylosporangium siamense NBRC 106093.</title>
        <authorList>
            <person name="Komaki H."/>
            <person name="Tamura T."/>
        </authorList>
    </citation>
    <scope>NUCLEOTIDE SEQUENCE</scope>
    <source>
        <strain evidence="8">NBRC 106093</strain>
    </source>
</reference>
<feature type="transmembrane region" description="Helical" evidence="6">
    <location>
        <begin position="115"/>
        <end position="134"/>
    </location>
</feature>
<comment type="caution">
    <text evidence="8">The sequence shown here is derived from an EMBL/GenBank/DDBJ whole genome shotgun (WGS) entry which is preliminary data.</text>
</comment>
<keyword evidence="9" id="KW-1185">Reference proteome</keyword>
<feature type="transmembrane region" description="Helical" evidence="6">
    <location>
        <begin position="266"/>
        <end position="287"/>
    </location>
</feature>
<comment type="subcellular location">
    <subcellularLocation>
        <location evidence="1">Cell membrane</location>
        <topology evidence="1">Multi-pass membrane protein</topology>
    </subcellularLocation>
</comment>
<feature type="transmembrane region" description="Helical" evidence="6">
    <location>
        <begin position="293"/>
        <end position="311"/>
    </location>
</feature>
<dbReference type="InterPro" id="IPR011701">
    <property type="entry name" value="MFS"/>
</dbReference>
<feature type="transmembrane region" description="Helical" evidence="6">
    <location>
        <begin position="32"/>
        <end position="55"/>
    </location>
</feature>
<dbReference type="Pfam" id="PF07690">
    <property type="entry name" value="MFS_1"/>
    <property type="match status" value="1"/>
</dbReference>
<dbReference type="AlphaFoldDB" id="A0A919UBK9"/>
<dbReference type="CDD" id="cd17321">
    <property type="entry name" value="MFS_MMR_MDR_like"/>
    <property type="match status" value="1"/>
</dbReference>